<evidence type="ECO:0000313" key="3">
    <source>
        <dbReference type="Proteomes" id="UP000239872"/>
    </source>
</evidence>
<keyword evidence="3" id="KW-1185">Reference proteome</keyword>
<sequence length="347" mass="38768">MKRTLLTLQLVLSIGVVSVKAQNMYPINNSWLDLETLVKTDSIPQNVDSVNFKTVSKFAARFNVVNLTGTVPTETVYKGRPFKIADEGHMSYSIPPHGKEVLIETNKEETPLDDVPGNDFIFPVSDGVVHIQRFEGNVGYRVTRVDEWCKVKCRQNIPHTLFTPVKDKDDFKTPYLFYFTHTDRFVVFTSLNAKSIHKTVIVDLKDGKAQPIEATVCGVIRSDNEVAFKGYLVRDETAKTVKVSMQGSNWALRDNNVAKLVAESVVNDTTIILARYHQSGPGISLVAFSAKTGKPVWNGEVQQATGIPGNVYLSIYKNRLMMEVAQPGGKYLEVFDLNTGKRVYSTI</sequence>
<keyword evidence="1" id="KW-0732">Signal</keyword>
<dbReference type="Proteomes" id="UP000239872">
    <property type="component" value="Unassembled WGS sequence"/>
</dbReference>
<name>A0A2S7SVA6_9BACT</name>
<protein>
    <submittedName>
        <fullName evidence="2">Uncharacterized protein</fullName>
    </submittedName>
</protein>
<dbReference type="RefSeq" id="WP_105039376.1">
    <property type="nucleotide sequence ID" value="NZ_PPSL01000003.1"/>
</dbReference>
<organism evidence="2 3">
    <name type="scientific">Flavipsychrobacter stenotrophus</name>
    <dbReference type="NCBI Taxonomy" id="2077091"/>
    <lineage>
        <taxon>Bacteria</taxon>
        <taxon>Pseudomonadati</taxon>
        <taxon>Bacteroidota</taxon>
        <taxon>Chitinophagia</taxon>
        <taxon>Chitinophagales</taxon>
        <taxon>Chitinophagaceae</taxon>
        <taxon>Flavipsychrobacter</taxon>
    </lineage>
</organism>
<comment type="caution">
    <text evidence="2">The sequence shown here is derived from an EMBL/GenBank/DDBJ whole genome shotgun (WGS) entry which is preliminary data.</text>
</comment>
<gene>
    <name evidence="2" type="ORF">CJD36_011790</name>
</gene>
<feature type="chain" id="PRO_5015776890" evidence="1">
    <location>
        <begin position="22"/>
        <end position="347"/>
    </location>
</feature>
<dbReference type="EMBL" id="PPSL01000003">
    <property type="protein sequence ID" value="PQJ10648.1"/>
    <property type="molecule type" value="Genomic_DNA"/>
</dbReference>
<evidence type="ECO:0000256" key="1">
    <source>
        <dbReference type="SAM" id="SignalP"/>
    </source>
</evidence>
<dbReference type="AlphaFoldDB" id="A0A2S7SVA6"/>
<reference evidence="2 3" key="1">
    <citation type="submission" date="2018-01" db="EMBL/GenBank/DDBJ databases">
        <title>A novel member of the phylum Bacteroidetes isolated from glacier ice.</title>
        <authorList>
            <person name="Liu Q."/>
            <person name="Xin Y.-H."/>
        </authorList>
    </citation>
    <scope>NUCLEOTIDE SEQUENCE [LARGE SCALE GENOMIC DNA]</scope>
    <source>
        <strain evidence="2 3">RB1R16</strain>
    </source>
</reference>
<accession>A0A2S7SVA6</accession>
<evidence type="ECO:0000313" key="2">
    <source>
        <dbReference type="EMBL" id="PQJ10648.1"/>
    </source>
</evidence>
<feature type="signal peptide" evidence="1">
    <location>
        <begin position="1"/>
        <end position="21"/>
    </location>
</feature>
<proteinExistence type="predicted"/>